<organism evidence="1 2">
    <name type="scientific">Leptospira ryugenii</name>
    <dbReference type="NCBI Taxonomy" id="1917863"/>
    <lineage>
        <taxon>Bacteria</taxon>
        <taxon>Pseudomonadati</taxon>
        <taxon>Spirochaetota</taxon>
        <taxon>Spirochaetia</taxon>
        <taxon>Leptospirales</taxon>
        <taxon>Leptospiraceae</taxon>
        <taxon>Leptospira</taxon>
    </lineage>
</organism>
<dbReference type="Proteomes" id="UP000245133">
    <property type="component" value="Unassembled WGS sequence"/>
</dbReference>
<evidence type="ECO:0000313" key="2">
    <source>
        <dbReference type="Proteomes" id="UP000245133"/>
    </source>
</evidence>
<gene>
    <name evidence="1" type="ORF">LPTSP4_06380</name>
</gene>
<name>A0A2P2DWW3_9LEPT</name>
<comment type="caution">
    <text evidence="1">The sequence shown here is derived from an EMBL/GenBank/DDBJ whole genome shotgun (WGS) entry which is preliminary data.</text>
</comment>
<reference evidence="1 2" key="1">
    <citation type="submission" date="2018-02" db="EMBL/GenBank/DDBJ databases">
        <title>Novel Leptospira species isolated from soil and water in Japan.</title>
        <authorList>
            <person name="Nakao R."/>
            <person name="Masuzawa T."/>
        </authorList>
    </citation>
    <scope>NUCLEOTIDE SEQUENCE [LARGE SCALE GENOMIC DNA]</scope>
    <source>
        <strain evidence="1 2">YH101</strain>
    </source>
</reference>
<dbReference type="AlphaFoldDB" id="A0A2P2DWW3"/>
<keyword evidence="2" id="KW-1185">Reference proteome</keyword>
<dbReference type="RefSeq" id="WP_108973630.1">
    <property type="nucleotide sequence ID" value="NZ_BFBB01000002.1"/>
</dbReference>
<protein>
    <submittedName>
        <fullName evidence="1">Uncharacterized protein</fullName>
    </submittedName>
</protein>
<dbReference type="EMBL" id="BFBB01000002">
    <property type="protein sequence ID" value="GBF49128.1"/>
    <property type="molecule type" value="Genomic_DNA"/>
</dbReference>
<dbReference type="OrthoDB" id="334780at2"/>
<accession>A0A2P2DWW3</accession>
<sequence length="60" mass="7115">MHPKIFETTYIRKDYLENELRKMLVEMSGLEYKNLADYDKGGFDGYNQAVTEILRKISHT</sequence>
<proteinExistence type="predicted"/>
<evidence type="ECO:0000313" key="1">
    <source>
        <dbReference type="EMBL" id="GBF49128.1"/>
    </source>
</evidence>